<reference evidence="2" key="1">
    <citation type="journal article" date="2020" name="Stud. Mycol.">
        <title>101 Dothideomycetes genomes: a test case for predicting lifestyles and emergence of pathogens.</title>
        <authorList>
            <person name="Haridas S."/>
            <person name="Albert R."/>
            <person name="Binder M."/>
            <person name="Bloem J."/>
            <person name="Labutti K."/>
            <person name="Salamov A."/>
            <person name="Andreopoulos B."/>
            <person name="Baker S."/>
            <person name="Barry K."/>
            <person name="Bills G."/>
            <person name="Bluhm B."/>
            <person name="Cannon C."/>
            <person name="Castanera R."/>
            <person name="Culley D."/>
            <person name="Daum C."/>
            <person name="Ezra D."/>
            <person name="Gonzalez J."/>
            <person name="Henrissat B."/>
            <person name="Kuo A."/>
            <person name="Liang C."/>
            <person name="Lipzen A."/>
            <person name="Lutzoni F."/>
            <person name="Magnuson J."/>
            <person name="Mondo S."/>
            <person name="Nolan M."/>
            <person name="Ohm R."/>
            <person name="Pangilinan J."/>
            <person name="Park H.-J."/>
            <person name="Ramirez L."/>
            <person name="Alfaro M."/>
            <person name="Sun H."/>
            <person name="Tritt A."/>
            <person name="Yoshinaga Y."/>
            <person name="Zwiers L.-H."/>
            <person name="Turgeon B."/>
            <person name="Goodwin S."/>
            <person name="Spatafora J."/>
            <person name="Crous P."/>
            <person name="Grigoriev I."/>
        </authorList>
    </citation>
    <scope>NUCLEOTIDE SEQUENCE</scope>
    <source>
        <strain evidence="2">CBS 690.94</strain>
    </source>
</reference>
<protein>
    <submittedName>
        <fullName evidence="2">Uncharacterized protein</fullName>
    </submittedName>
</protein>
<dbReference type="OrthoDB" id="3783760at2759"/>
<accession>A0A9P4PEF1</accession>
<keyword evidence="3" id="KW-1185">Reference proteome</keyword>
<proteinExistence type="predicted"/>
<comment type="caution">
    <text evidence="2">The sequence shown here is derived from an EMBL/GenBank/DDBJ whole genome shotgun (WGS) entry which is preliminary data.</text>
</comment>
<sequence length="171" mass="17788">MNAQTVFLGALALLPLLASAAPVETLGSKHTAFLASCTSTECPLGLCDPDDYNISGAAYFVNGPPTGTTASATAFAVTSNSRWEGVTRSVTWSRYGSFKINIDAKAASLPKGEIAGQATLTATGAADELFLCFKEGNTKFRTNYQGDAYSCTAAYYCPSIQTGTLTPTTPA</sequence>
<dbReference type="EMBL" id="MU001505">
    <property type="protein sequence ID" value="KAF2441539.1"/>
    <property type="molecule type" value="Genomic_DNA"/>
</dbReference>
<feature type="signal peptide" evidence="1">
    <location>
        <begin position="1"/>
        <end position="20"/>
    </location>
</feature>
<feature type="chain" id="PRO_5040457915" evidence="1">
    <location>
        <begin position="21"/>
        <end position="171"/>
    </location>
</feature>
<evidence type="ECO:0000256" key="1">
    <source>
        <dbReference type="SAM" id="SignalP"/>
    </source>
</evidence>
<evidence type="ECO:0000313" key="2">
    <source>
        <dbReference type="EMBL" id="KAF2441539.1"/>
    </source>
</evidence>
<organism evidence="2 3">
    <name type="scientific">Karstenula rhodostoma CBS 690.94</name>
    <dbReference type="NCBI Taxonomy" id="1392251"/>
    <lineage>
        <taxon>Eukaryota</taxon>
        <taxon>Fungi</taxon>
        <taxon>Dikarya</taxon>
        <taxon>Ascomycota</taxon>
        <taxon>Pezizomycotina</taxon>
        <taxon>Dothideomycetes</taxon>
        <taxon>Pleosporomycetidae</taxon>
        <taxon>Pleosporales</taxon>
        <taxon>Massarineae</taxon>
        <taxon>Didymosphaeriaceae</taxon>
        <taxon>Karstenula</taxon>
    </lineage>
</organism>
<keyword evidence="1" id="KW-0732">Signal</keyword>
<name>A0A9P4PEF1_9PLEO</name>
<dbReference type="AlphaFoldDB" id="A0A9P4PEF1"/>
<gene>
    <name evidence="2" type="ORF">P171DRAFT_487998</name>
</gene>
<evidence type="ECO:0000313" key="3">
    <source>
        <dbReference type="Proteomes" id="UP000799764"/>
    </source>
</evidence>
<dbReference type="Proteomes" id="UP000799764">
    <property type="component" value="Unassembled WGS sequence"/>
</dbReference>